<feature type="transmembrane region" description="Helical" evidence="1">
    <location>
        <begin position="41"/>
        <end position="61"/>
    </location>
</feature>
<proteinExistence type="predicted"/>
<organism evidence="2 3">
    <name type="scientific">Chitinophaga caseinilytica</name>
    <dbReference type="NCBI Taxonomy" id="2267521"/>
    <lineage>
        <taxon>Bacteria</taxon>
        <taxon>Pseudomonadati</taxon>
        <taxon>Bacteroidota</taxon>
        <taxon>Chitinophagia</taxon>
        <taxon>Chitinophagales</taxon>
        <taxon>Chitinophagaceae</taxon>
        <taxon>Chitinophaga</taxon>
    </lineage>
</organism>
<evidence type="ECO:0000313" key="2">
    <source>
        <dbReference type="EMBL" id="WZN45579.1"/>
    </source>
</evidence>
<feature type="transmembrane region" description="Helical" evidence="1">
    <location>
        <begin position="12"/>
        <end position="35"/>
    </location>
</feature>
<sequence length="125" mass="13433">MKLKALLIMASVYLVIAGLGFILVPEVFGVGAVPADPSPALIAYLRVFGSPLLGIAVLDWIARNEPPSRARSAIVMGNIVGFSTIALLDIWGLFHHARPATYVFVVIHSFFAIAFIAMGRKQAMP</sequence>
<keyword evidence="1" id="KW-1133">Transmembrane helix</keyword>
<accession>A0ABZ2YZY2</accession>
<gene>
    <name evidence="2" type="ORF">WJU22_22015</name>
</gene>
<keyword evidence="3" id="KW-1185">Reference proteome</keyword>
<keyword evidence="1" id="KW-0812">Transmembrane</keyword>
<name>A0ABZ2YZY2_9BACT</name>
<feature type="transmembrane region" description="Helical" evidence="1">
    <location>
        <begin position="73"/>
        <end position="94"/>
    </location>
</feature>
<protein>
    <submittedName>
        <fullName evidence="2">Uncharacterized protein</fullName>
    </submittedName>
</protein>
<feature type="transmembrane region" description="Helical" evidence="1">
    <location>
        <begin position="100"/>
        <end position="119"/>
    </location>
</feature>
<evidence type="ECO:0000313" key="3">
    <source>
        <dbReference type="Proteomes" id="UP001449657"/>
    </source>
</evidence>
<evidence type="ECO:0000256" key="1">
    <source>
        <dbReference type="SAM" id="Phobius"/>
    </source>
</evidence>
<keyword evidence="1" id="KW-0472">Membrane</keyword>
<dbReference type="Proteomes" id="UP001449657">
    <property type="component" value="Chromosome"/>
</dbReference>
<reference evidence="2 3" key="1">
    <citation type="submission" date="2024-03" db="EMBL/GenBank/DDBJ databases">
        <title>Chitinophaga caseinilytica sp. nov., a casein hydrolysing bacterium isolated from forest soil.</title>
        <authorList>
            <person name="Lee D.S."/>
            <person name="Han D.M."/>
            <person name="Baek J.H."/>
            <person name="Choi D.G."/>
            <person name="Jeon J.H."/>
            <person name="Jeon C.O."/>
        </authorList>
    </citation>
    <scope>NUCLEOTIDE SEQUENCE [LARGE SCALE GENOMIC DNA]</scope>
    <source>
        <strain evidence="2 3">KACC 19118</strain>
    </source>
</reference>
<dbReference type="EMBL" id="CP150096">
    <property type="protein sequence ID" value="WZN45579.1"/>
    <property type="molecule type" value="Genomic_DNA"/>
</dbReference>
<dbReference type="RefSeq" id="WP_341840331.1">
    <property type="nucleotide sequence ID" value="NZ_CP149792.1"/>
</dbReference>